<dbReference type="AlphaFoldDB" id="A0A4R6WF05"/>
<reference evidence="1 2" key="1">
    <citation type="submission" date="2019-03" db="EMBL/GenBank/DDBJ databases">
        <title>Genomic Encyclopedia of Archaeal and Bacterial Type Strains, Phase II (KMG-II): from individual species to whole genera.</title>
        <authorList>
            <person name="Goeker M."/>
        </authorList>
    </citation>
    <scope>NUCLEOTIDE SEQUENCE [LARGE SCALE GENOMIC DNA]</scope>
    <source>
        <strain evidence="1 2">DSM 28353</strain>
    </source>
</reference>
<evidence type="ECO:0000313" key="1">
    <source>
        <dbReference type="EMBL" id="TDQ76613.1"/>
    </source>
</evidence>
<dbReference type="Proteomes" id="UP000295292">
    <property type="component" value="Unassembled WGS sequence"/>
</dbReference>
<organism evidence="1 2">
    <name type="scientific">Sphingobacterium yanglingense</name>
    <dbReference type="NCBI Taxonomy" id="1437280"/>
    <lineage>
        <taxon>Bacteria</taxon>
        <taxon>Pseudomonadati</taxon>
        <taxon>Bacteroidota</taxon>
        <taxon>Sphingobacteriia</taxon>
        <taxon>Sphingobacteriales</taxon>
        <taxon>Sphingobacteriaceae</taxon>
        <taxon>Sphingobacterium</taxon>
    </lineage>
</organism>
<gene>
    <name evidence="1" type="ORF">CLV99_3206</name>
</gene>
<accession>A0A4R6WF05</accession>
<protein>
    <submittedName>
        <fullName evidence="1">Uncharacterized protein</fullName>
    </submittedName>
</protein>
<dbReference type="EMBL" id="SNYV01000015">
    <property type="protein sequence ID" value="TDQ76613.1"/>
    <property type="molecule type" value="Genomic_DNA"/>
</dbReference>
<keyword evidence="2" id="KW-1185">Reference proteome</keyword>
<comment type="caution">
    <text evidence="1">The sequence shown here is derived from an EMBL/GenBank/DDBJ whole genome shotgun (WGS) entry which is preliminary data.</text>
</comment>
<sequence>MNRLEKNETIPYLDKEKKSAIEIGMVLVSKPITD</sequence>
<evidence type="ECO:0000313" key="2">
    <source>
        <dbReference type="Proteomes" id="UP000295292"/>
    </source>
</evidence>
<proteinExistence type="predicted"/>
<name>A0A4R6WF05_9SPHI</name>